<dbReference type="EMBL" id="JAVDXT010000006">
    <property type="protein sequence ID" value="MDR7380137.1"/>
    <property type="molecule type" value="Genomic_DNA"/>
</dbReference>
<dbReference type="SUPFAM" id="SSF52091">
    <property type="entry name" value="SpoIIaa-like"/>
    <property type="match status" value="1"/>
</dbReference>
<accession>A0ABU2CFN2</accession>
<dbReference type="Proteomes" id="UP001180487">
    <property type="component" value="Unassembled WGS sequence"/>
</dbReference>
<dbReference type="Pfam" id="PF13466">
    <property type="entry name" value="STAS_2"/>
    <property type="match status" value="1"/>
</dbReference>
<feature type="domain" description="STAS" evidence="1">
    <location>
        <begin position="1"/>
        <end position="90"/>
    </location>
</feature>
<dbReference type="InterPro" id="IPR002645">
    <property type="entry name" value="STAS_dom"/>
</dbReference>
<dbReference type="PROSITE" id="PS50801">
    <property type="entry name" value="STAS"/>
    <property type="match status" value="1"/>
</dbReference>
<dbReference type="Gene3D" id="3.30.750.24">
    <property type="entry name" value="STAS domain"/>
    <property type="match status" value="1"/>
</dbReference>
<sequence>MLVLPAELTHAQATASLRMLVQGLRSQPAAPVVLDATALSRFDSSALAVMLECRRESMAMGRAFAVRGLPERLAALAGLYGVAELLPAAV</sequence>
<reference evidence="2 3" key="1">
    <citation type="submission" date="2023-07" db="EMBL/GenBank/DDBJ databases">
        <title>Sorghum-associated microbial communities from plants grown in Nebraska, USA.</title>
        <authorList>
            <person name="Schachtman D."/>
        </authorList>
    </citation>
    <scope>NUCLEOTIDE SEQUENCE [LARGE SCALE GENOMIC DNA]</scope>
    <source>
        <strain evidence="2 3">BE313</strain>
    </source>
</reference>
<evidence type="ECO:0000313" key="2">
    <source>
        <dbReference type="EMBL" id="MDR7380137.1"/>
    </source>
</evidence>
<evidence type="ECO:0000259" key="1">
    <source>
        <dbReference type="PROSITE" id="PS50801"/>
    </source>
</evidence>
<organism evidence="2 3">
    <name type="scientific">Rhodoferax ferrireducens</name>
    <dbReference type="NCBI Taxonomy" id="192843"/>
    <lineage>
        <taxon>Bacteria</taxon>
        <taxon>Pseudomonadati</taxon>
        <taxon>Pseudomonadota</taxon>
        <taxon>Betaproteobacteria</taxon>
        <taxon>Burkholderiales</taxon>
        <taxon>Comamonadaceae</taxon>
        <taxon>Rhodoferax</taxon>
    </lineage>
</organism>
<dbReference type="CDD" id="cd07043">
    <property type="entry name" value="STAS_anti-anti-sigma_factors"/>
    <property type="match status" value="1"/>
</dbReference>
<dbReference type="RefSeq" id="WP_310377027.1">
    <property type="nucleotide sequence ID" value="NZ_JAVDXT010000006.1"/>
</dbReference>
<keyword evidence="3" id="KW-1185">Reference proteome</keyword>
<dbReference type="InterPro" id="IPR036513">
    <property type="entry name" value="STAS_dom_sf"/>
</dbReference>
<gene>
    <name evidence="2" type="ORF">J2X19_004839</name>
</gene>
<evidence type="ECO:0000313" key="3">
    <source>
        <dbReference type="Proteomes" id="UP001180487"/>
    </source>
</evidence>
<proteinExistence type="predicted"/>
<protein>
    <submittedName>
        <fullName evidence="2">Phospholipid transport system transporter-binding protein</fullName>
    </submittedName>
</protein>
<comment type="caution">
    <text evidence="2">The sequence shown here is derived from an EMBL/GenBank/DDBJ whole genome shotgun (WGS) entry which is preliminary data.</text>
</comment>
<dbReference type="InterPro" id="IPR058548">
    <property type="entry name" value="MlaB-like_STAS"/>
</dbReference>
<name>A0ABU2CFN2_9BURK</name>